<keyword evidence="9" id="KW-1185">Reference proteome</keyword>
<feature type="transmembrane region" description="Helical" evidence="6">
    <location>
        <begin position="244"/>
        <end position="260"/>
    </location>
</feature>
<keyword evidence="3 6" id="KW-0812">Transmembrane</keyword>
<dbReference type="GO" id="GO:0016020">
    <property type="term" value="C:membrane"/>
    <property type="evidence" value="ECO:0007669"/>
    <property type="project" value="UniProtKB-SubCell"/>
</dbReference>
<organism evidence="8 9">
    <name type="scientific">Octadecabacter arcticus 238</name>
    <dbReference type="NCBI Taxonomy" id="391616"/>
    <lineage>
        <taxon>Bacteria</taxon>
        <taxon>Pseudomonadati</taxon>
        <taxon>Pseudomonadota</taxon>
        <taxon>Alphaproteobacteria</taxon>
        <taxon>Rhodobacterales</taxon>
        <taxon>Roseobacteraceae</taxon>
        <taxon>Octadecabacter</taxon>
    </lineage>
</organism>
<feature type="domain" description="EamA" evidence="7">
    <location>
        <begin position="153"/>
        <end position="280"/>
    </location>
</feature>
<evidence type="ECO:0000256" key="6">
    <source>
        <dbReference type="SAM" id="Phobius"/>
    </source>
</evidence>
<dbReference type="HOGENOM" id="CLU_032828_2_0_5"/>
<evidence type="ECO:0000256" key="2">
    <source>
        <dbReference type="ARBA" id="ARBA00009853"/>
    </source>
</evidence>
<evidence type="ECO:0000256" key="3">
    <source>
        <dbReference type="ARBA" id="ARBA00022692"/>
    </source>
</evidence>
<sequence length="300" mass="32385">MILSDNMRAALMMALSMTAFTVNDALMKLAAPNLPFFQQIVVRGVLITVGLFILAALWGHLGYRPSGKDRALTALRTFAEMFSTIFFLTALFSIPLANLSAILQSLPLTVTLAAAIFFGEPVGWRRFVAIGIGFVGVTIIIRPGMDGFSVYSLYGVAAVIGVTFRDLASRRLSNTIPSSRVALSAAFGVTVMAGVGSLVMREHWVALTILDWLLISGASVCLMAGYISAVGAMRLGEIGFVAPFRYTSLLVALFLGYVLLDEWPDGWTLFGAGIVVATGLFTLYRERKNALKTPTGLRIR</sequence>
<evidence type="ECO:0000259" key="7">
    <source>
        <dbReference type="Pfam" id="PF00892"/>
    </source>
</evidence>
<feature type="transmembrane region" description="Helical" evidence="6">
    <location>
        <begin position="126"/>
        <end position="145"/>
    </location>
</feature>
<feature type="transmembrane region" description="Helical" evidence="6">
    <location>
        <begin position="151"/>
        <end position="168"/>
    </location>
</feature>
<accession>M9RFL3</accession>
<comment type="subcellular location">
    <subcellularLocation>
        <location evidence="1">Membrane</location>
        <topology evidence="1">Multi-pass membrane protein</topology>
    </subcellularLocation>
</comment>
<proteinExistence type="inferred from homology"/>
<keyword evidence="4 6" id="KW-1133">Transmembrane helix</keyword>
<evidence type="ECO:0000313" key="9">
    <source>
        <dbReference type="Proteomes" id="UP000004688"/>
    </source>
</evidence>
<feature type="transmembrane region" description="Helical" evidence="6">
    <location>
        <begin position="180"/>
        <end position="200"/>
    </location>
</feature>
<feature type="domain" description="EamA" evidence="7">
    <location>
        <begin position="8"/>
        <end position="141"/>
    </location>
</feature>
<dbReference type="RefSeq" id="WP_015493769.1">
    <property type="nucleotide sequence ID" value="NC_020908.1"/>
</dbReference>
<dbReference type="InterPro" id="IPR037185">
    <property type="entry name" value="EmrE-like"/>
</dbReference>
<dbReference type="PANTHER" id="PTHR22911">
    <property type="entry name" value="ACYL-MALONYL CONDENSING ENZYME-RELATED"/>
    <property type="match status" value="1"/>
</dbReference>
<dbReference type="AlphaFoldDB" id="M9RFL3"/>
<dbReference type="PANTHER" id="PTHR22911:SF6">
    <property type="entry name" value="SOLUTE CARRIER FAMILY 35 MEMBER G1"/>
    <property type="match status" value="1"/>
</dbReference>
<evidence type="ECO:0000313" key="8">
    <source>
        <dbReference type="EMBL" id="AGI70528.1"/>
    </source>
</evidence>
<feature type="transmembrane region" description="Helical" evidence="6">
    <location>
        <begin position="40"/>
        <end position="61"/>
    </location>
</feature>
<keyword evidence="5 6" id="KW-0472">Membrane</keyword>
<feature type="transmembrane region" description="Helical" evidence="6">
    <location>
        <begin position="266"/>
        <end position="284"/>
    </location>
</feature>
<dbReference type="OrthoDB" id="7165334at2"/>
<dbReference type="Proteomes" id="UP000004688">
    <property type="component" value="Chromosome"/>
</dbReference>
<evidence type="ECO:0000256" key="1">
    <source>
        <dbReference type="ARBA" id="ARBA00004141"/>
    </source>
</evidence>
<dbReference type="EMBL" id="CP003742">
    <property type="protein sequence ID" value="AGI70528.1"/>
    <property type="molecule type" value="Genomic_DNA"/>
</dbReference>
<protein>
    <recommendedName>
        <fullName evidence="7">EamA domain-containing protein</fullName>
    </recommendedName>
</protein>
<feature type="transmembrane region" description="Helical" evidence="6">
    <location>
        <begin position="73"/>
        <end position="95"/>
    </location>
</feature>
<evidence type="ECO:0000256" key="5">
    <source>
        <dbReference type="ARBA" id="ARBA00023136"/>
    </source>
</evidence>
<name>M9RFL3_9RHOB</name>
<comment type="similarity">
    <text evidence="2">Belongs to the drug/metabolite transporter (DMT) superfamily. 10 TMS drug/metabolite exporter (DME) (TC 2.A.7.3) family.</text>
</comment>
<dbReference type="STRING" id="391616.OA238_c02600"/>
<feature type="transmembrane region" description="Helical" evidence="6">
    <location>
        <begin position="212"/>
        <end position="232"/>
    </location>
</feature>
<evidence type="ECO:0000256" key="4">
    <source>
        <dbReference type="ARBA" id="ARBA00022989"/>
    </source>
</evidence>
<dbReference type="Pfam" id="PF00892">
    <property type="entry name" value="EamA"/>
    <property type="match status" value="2"/>
</dbReference>
<dbReference type="eggNOG" id="COG0697">
    <property type="taxonomic scope" value="Bacteria"/>
</dbReference>
<gene>
    <name evidence="8" type="ORF">OA238_c02600</name>
</gene>
<dbReference type="SUPFAM" id="SSF103481">
    <property type="entry name" value="Multidrug resistance efflux transporter EmrE"/>
    <property type="match status" value="2"/>
</dbReference>
<dbReference type="InterPro" id="IPR000620">
    <property type="entry name" value="EamA_dom"/>
</dbReference>
<dbReference type="KEGG" id="oar:OA238_c02600"/>
<reference evidence="8 9" key="1">
    <citation type="journal article" date="2013" name="PLoS ONE">
        <title>Poles Apart: Arctic and Antarctic Octadecabacter strains Share High Genome Plasticity and a New Type of Xanthorhodopsin.</title>
        <authorList>
            <person name="Vollmers J."/>
            <person name="Voget S."/>
            <person name="Dietrich S."/>
            <person name="Gollnow K."/>
            <person name="Smits M."/>
            <person name="Meyer K."/>
            <person name="Brinkhoff T."/>
            <person name="Simon M."/>
            <person name="Daniel R."/>
        </authorList>
    </citation>
    <scope>NUCLEOTIDE SEQUENCE [LARGE SCALE GENOMIC DNA]</scope>
    <source>
        <strain evidence="8 9">238</strain>
    </source>
</reference>